<dbReference type="EMBL" id="SNRW01018109">
    <property type="protein sequence ID" value="KAA6367661.1"/>
    <property type="molecule type" value="Genomic_DNA"/>
</dbReference>
<reference evidence="1 2" key="1">
    <citation type="submission" date="2019-03" db="EMBL/GenBank/DDBJ databases">
        <title>Single cell metagenomics reveals metabolic interactions within the superorganism composed of flagellate Streblomastix strix and complex community of Bacteroidetes bacteria on its surface.</title>
        <authorList>
            <person name="Treitli S.C."/>
            <person name="Kolisko M."/>
            <person name="Husnik F."/>
            <person name="Keeling P."/>
            <person name="Hampl V."/>
        </authorList>
    </citation>
    <scope>NUCLEOTIDE SEQUENCE [LARGE SCALE GENOMIC DNA]</scope>
    <source>
        <strain evidence="1">ST1C</strain>
    </source>
</reference>
<proteinExistence type="predicted"/>
<evidence type="ECO:0000313" key="1">
    <source>
        <dbReference type="EMBL" id="KAA6367661.1"/>
    </source>
</evidence>
<evidence type="ECO:0000313" key="2">
    <source>
        <dbReference type="Proteomes" id="UP000324800"/>
    </source>
</evidence>
<dbReference type="Proteomes" id="UP000324800">
    <property type="component" value="Unassembled WGS sequence"/>
</dbReference>
<accession>A0A5J4UCM5</accession>
<gene>
    <name evidence="1" type="ORF">EZS28_036813</name>
</gene>
<sequence>MDASSSRWGAALIGKNLEKVYAHGELKDNHLKSSNLGKLTAIQKTLIEFHQELILQKPIGIHLLTNITVTMYCLNKGKGSITISPLIDNVLNLSKLSRCGDYSIKGEILQKALKGLRIKIFINVFEAQYNRKCKRYCSASKDKFAVKRNGFNLEWTKELTLLFPNFITTKDNQESQERENPSFSVDCARLAKPEVVHRAQRDHEVEDILKRGQASLTDGRETSKQMLDAAIRIDLPFFVGNKDVEKLFLQLLYAGGLTSKAVDRLISNWSGKWRTHISSLTLLAAYTKKSTKSQDICQILSSPRSSW</sequence>
<name>A0A5J4UCM5_9EUKA</name>
<comment type="caution">
    <text evidence="1">The sequence shown here is derived from an EMBL/GenBank/DDBJ whole genome shotgun (WGS) entry which is preliminary data.</text>
</comment>
<protein>
    <submittedName>
        <fullName evidence="1">Uncharacterized protein</fullName>
    </submittedName>
</protein>
<organism evidence="1 2">
    <name type="scientific">Streblomastix strix</name>
    <dbReference type="NCBI Taxonomy" id="222440"/>
    <lineage>
        <taxon>Eukaryota</taxon>
        <taxon>Metamonada</taxon>
        <taxon>Preaxostyla</taxon>
        <taxon>Oxymonadida</taxon>
        <taxon>Streblomastigidae</taxon>
        <taxon>Streblomastix</taxon>
    </lineage>
</organism>
<dbReference type="AlphaFoldDB" id="A0A5J4UCM5"/>